<sequence>MDSKAKFLLGLSGIGTTGGVGAVLSFPHRSKQEEREMILTVISSQEKRFILSTSDSSHNAQWDNIAKEVKDNLLAQKEIGNPIDTEKLKKWCARTAQEKFYEDDLLIKFDDWCTRNTIRTEVLSKLTDGKSLIEFENSGEWTKVQERYKTQATSEDIQITIGETKITKDTISTKKANDIRDWCKSMSNALFISDTDNSYKAFDKWCVSPQQ</sequence>
<protein>
    <submittedName>
        <fullName evidence="1">Uncharacterized protein</fullName>
    </submittedName>
</protein>
<reference evidence="1 2" key="1">
    <citation type="journal article" date="2011" name="J. Bacteriol.">
        <title>Complete genome sequence of Mycoplasma haemofelis, a hemotropic mycoplasma.</title>
        <authorList>
            <person name="Barker E.N."/>
            <person name="Helps C.R."/>
            <person name="Peters I.R."/>
            <person name="Darby A.C."/>
            <person name="Radford A.D."/>
            <person name="Tasker S."/>
        </authorList>
    </citation>
    <scope>NUCLEOTIDE SEQUENCE [LARGE SCALE GENOMIC DNA]</scope>
    <source>
        <strain evidence="1 2">Langford 1</strain>
    </source>
</reference>
<organism evidence="1 2">
    <name type="scientific">Mycoplasma haemofelis (strain Langford 1)</name>
    <name type="common">Haemobartonella felis</name>
    <dbReference type="NCBI Taxonomy" id="941640"/>
    <lineage>
        <taxon>Bacteria</taxon>
        <taxon>Bacillati</taxon>
        <taxon>Mycoplasmatota</taxon>
        <taxon>Mollicutes</taxon>
        <taxon>Mycoplasmataceae</taxon>
        <taxon>Mycoplasma</taxon>
    </lineage>
</organism>
<dbReference type="HOGENOM" id="CLU_114919_1_0_14"/>
<dbReference type="AlphaFoldDB" id="E8ZKJ2"/>
<dbReference type="OrthoDB" id="8685801at2"/>
<evidence type="ECO:0000313" key="1">
    <source>
        <dbReference type="EMBL" id="CBY92158.1"/>
    </source>
</evidence>
<name>E8ZKJ2_MYCHL</name>
<keyword evidence="2" id="KW-1185">Reference proteome</keyword>
<dbReference type="Proteomes" id="UP000008637">
    <property type="component" value="Chromosome"/>
</dbReference>
<gene>
    <name evidence="1" type="ordered locus">HF1_01500</name>
</gene>
<dbReference type="EMBL" id="FR773153">
    <property type="protein sequence ID" value="CBY92158.1"/>
    <property type="molecule type" value="Genomic_DNA"/>
</dbReference>
<dbReference type="KEGG" id="mha:HF1_01500"/>
<evidence type="ECO:0000313" key="2">
    <source>
        <dbReference type="Proteomes" id="UP000008637"/>
    </source>
</evidence>
<proteinExistence type="predicted"/>
<accession>E8ZKJ2</accession>